<dbReference type="GO" id="GO:0008757">
    <property type="term" value="F:S-adenosylmethionine-dependent methyltransferase activity"/>
    <property type="evidence" value="ECO:0007669"/>
    <property type="project" value="InterPro"/>
</dbReference>
<dbReference type="GO" id="GO:0032259">
    <property type="term" value="P:methylation"/>
    <property type="evidence" value="ECO:0007669"/>
    <property type="project" value="UniProtKB-KW"/>
</dbReference>
<proteinExistence type="predicted"/>
<name>A0A7W9SFF4_9FIRM</name>
<reference evidence="2 3" key="1">
    <citation type="submission" date="2020-08" db="EMBL/GenBank/DDBJ databases">
        <title>Genomic Encyclopedia of Type Strains, Phase IV (KMG-IV): sequencing the most valuable type-strain genomes for metagenomic binning, comparative biology and taxonomic classification.</title>
        <authorList>
            <person name="Goeker M."/>
        </authorList>
    </citation>
    <scope>NUCLEOTIDE SEQUENCE [LARGE SCALE GENOMIC DNA]</scope>
    <source>
        <strain evidence="2 3">DSM 17245</strain>
    </source>
</reference>
<keyword evidence="2" id="KW-0489">Methyltransferase</keyword>
<evidence type="ECO:0000313" key="3">
    <source>
        <dbReference type="Proteomes" id="UP000522163"/>
    </source>
</evidence>
<accession>A0A7W9SFF4</accession>
<keyword evidence="2" id="KW-0808">Transferase</keyword>
<keyword evidence="2" id="KW-0830">Ubiquinone</keyword>
<evidence type="ECO:0000313" key="2">
    <source>
        <dbReference type="EMBL" id="MBB6041204.1"/>
    </source>
</evidence>
<dbReference type="AlphaFoldDB" id="A0A7W9SFF4"/>
<dbReference type="InterPro" id="IPR013216">
    <property type="entry name" value="Methyltransf_11"/>
</dbReference>
<dbReference type="CDD" id="cd02440">
    <property type="entry name" value="AdoMet_MTases"/>
    <property type="match status" value="1"/>
</dbReference>
<sequence length="209" mass="23567">MGLLQNFSKPRGFFGRVISLLMNYGEHAKLGHWGMSFVELPIQADILDLGCGGGGNLERWLERYPDAHVSGIDHSPVSVSIAEGWNEKAISQDRCEVILSGVNKLPFRNESFDAISSFESIYFWKNMDKALAEAYRVLKPGGVLLLAVTHDKESKCCSMTKKIHGARLYDEAELKSYLENAGFLKFRYIRAKKKPWRIALCRKGIPVEL</sequence>
<gene>
    <name evidence="2" type="ORF">HNQ46_001181</name>
</gene>
<dbReference type="InterPro" id="IPR029063">
    <property type="entry name" value="SAM-dependent_MTases_sf"/>
</dbReference>
<feature type="domain" description="Methyltransferase type 11" evidence="1">
    <location>
        <begin position="47"/>
        <end position="145"/>
    </location>
</feature>
<dbReference type="RefSeq" id="WP_183683792.1">
    <property type="nucleotide sequence ID" value="NZ_CAUQIH010000009.1"/>
</dbReference>
<comment type="caution">
    <text evidence="2">The sequence shown here is derived from an EMBL/GenBank/DDBJ whole genome shotgun (WGS) entry which is preliminary data.</text>
</comment>
<evidence type="ECO:0000259" key="1">
    <source>
        <dbReference type="Pfam" id="PF08241"/>
    </source>
</evidence>
<dbReference type="PANTHER" id="PTHR43591">
    <property type="entry name" value="METHYLTRANSFERASE"/>
    <property type="match status" value="1"/>
</dbReference>
<dbReference type="Gene3D" id="3.40.50.150">
    <property type="entry name" value="Vaccinia Virus protein VP39"/>
    <property type="match status" value="1"/>
</dbReference>
<dbReference type="Proteomes" id="UP000522163">
    <property type="component" value="Unassembled WGS sequence"/>
</dbReference>
<dbReference type="EMBL" id="JACHHH010000005">
    <property type="protein sequence ID" value="MBB6041204.1"/>
    <property type="molecule type" value="Genomic_DNA"/>
</dbReference>
<dbReference type="GeneID" id="85014720"/>
<organism evidence="2 3">
    <name type="scientific">Oribacterium sinus</name>
    <dbReference type="NCBI Taxonomy" id="237576"/>
    <lineage>
        <taxon>Bacteria</taxon>
        <taxon>Bacillati</taxon>
        <taxon>Bacillota</taxon>
        <taxon>Clostridia</taxon>
        <taxon>Lachnospirales</taxon>
        <taxon>Lachnospiraceae</taxon>
        <taxon>Oribacterium</taxon>
    </lineage>
</organism>
<protein>
    <submittedName>
        <fullName evidence="2">Ubiquinone/menaquinone biosynthesis C-methylase UbiE</fullName>
    </submittedName>
</protein>
<dbReference type="SUPFAM" id="SSF53335">
    <property type="entry name" value="S-adenosyl-L-methionine-dependent methyltransferases"/>
    <property type="match status" value="1"/>
</dbReference>
<dbReference type="Pfam" id="PF08241">
    <property type="entry name" value="Methyltransf_11"/>
    <property type="match status" value="1"/>
</dbReference>